<reference evidence="1 2" key="1">
    <citation type="submission" date="2011-05" db="EMBL/GenBank/DDBJ databases">
        <title>Whole genome sequence of Microlunatus phosphovorus NM-1.</title>
        <authorList>
            <person name="Hosoyama A."/>
            <person name="Sasaki K."/>
            <person name="Harada T."/>
            <person name="Igarashi R."/>
            <person name="Kawakoshi A."/>
            <person name="Sasagawa M."/>
            <person name="Fukada J."/>
            <person name="Nakamura S."/>
            <person name="Katano Y."/>
            <person name="Hanada S."/>
            <person name="Kamagata Y."/>
            <person name="Nakamura N."/>
            <person name="Yamazaki S."/>
            <person name="Fujita N."/>
        </authorList>
    </citation>
    <scope>NUCLEOTIDE SEQUENCE [LARGE SCALE GENOMIC DNA]</scope>
    <source>
        <strain evidence="2">ATCC 700054 / DSM 10555 / JCM 9379 / NBRC 101784 / NCIMB 13414 / VKM Ac-1990 / NM-1</strain>
    </source>
</reference>
<evidence type="ECO:0000313" key="2">
    <source>
        <dbReference type="Proteomes" id="UP000007947"/>
    </source>
</evidence>
<dbReference type="Proteomes" id="UP000007947">
    <property type="component" value="Chromosome"/>
</dbReference>
<name>F5XFD8_MICPN</name>
<dbReference type="KEGG" id="mph:MLP_48620"/>
<gene>
    <name evidence="1" type="ordered locus">MLP_48620</name>
</gene>
<protein>
    <submittedName>
        <fullName evidence="1">Uncharacterized protein</fullName>
    </submittedName>
</protein>
<organism evidence="1 2">
    <name type="scientific">Microlunatus phosphovorus (strain ATCC 700054 / DSM 10555 / JCM 9379 / NBRC 101784 / NCIMB 13414 / VKM Ac-1990 / NM-1)</name>
    <dbReference type="NCBI Taxonomy" id="1032480"/>
    <lineage>
        <taxon>Bacteria</taxon>
        <taxon>Bacillati</taxon>
        <taxon>Actinomycetota</taxon>
        <taxon>Actinomycetes</taxon>
        <taxon>Propionibacteriales</taxon>
        <taxon>Propionibacteriaceae</taxon>
        <taxon>Microlunatus</taxon>
    </lineage>
</organism>
<dbReference type="HOGENOM" id="CLU_3027260_0_0_11"/>
<accession>F5XFD8</accession>
<sequence>MSIKDSDPVLLPGSGVGAGAAVVGYPGCAGRGSAGPSMASRAALVRGERRAWFRA</sequence>
<evidence type="ECO:0000313" key="1">
    <source>
        <dbReference type="EMBL" id="BAK37876.1"/>
    </source>
</evidence>
<dbReference type="EMBL" id="AP012204">
    <property type="protein sequence ID" value="BAK37876.1"/>
    <property type="molecule type" value="Genomic_DNA"/>
</dbReference>
<proteinExistence type="predicted"/>
<dbReference type="AlphaFoldDB" id="F5XFD8"/>
<dbReference type="STRING" id="1032480.MLP_48620"/>
<keyword evidence="2" id="KW-1185">Reference proteome</keyword>